<dbReference type="InterPro" id="IPR035398">
    <property type="entry name" value="Bac_rhamnosid_C"/>
</dbReference>
<feature type="domain" description="Alpha-L-rhamnosidase concanavalin-like" evidence="4">
    <location>
        <begin position="309"/>
        <end position="436"/>
    </location>
</feature>
<gene>
    <name evidence="8" type="ORF">IAA55_05030</name>
</gene>
<dbReference type="Pfam" id="PF08531">
    <property type="entry name" value="Bac_rhamnosid_N"/>
    <property type="match status" value="1"/>
</dbReference>
<feature type="domain" description="Bacterial alpha-L-rhamnosidase N-terminal" evidence="5">
    <location>
        <begin position="136"/>
        <end position="279"/>
    </location>
</feature>
<evidence type="ECO:0000313" key="9">
    <source>
        <dbReference type="Proteomes" id="UP000823912"/>
    </source>
</evidence>
<comment type="caution">
    <text evidence="8">The sequence shown here is derived from an EMBL/GenBank/DDBJ whole genome shotgun (WGS) entry which is preliminary data.</text>
</comment>
<dbReference type="PANTHER" id="PTHR33307">
    <property type="entry name" value="ALPHA-RHAMNOSIDASE (EUROFUNG)"/>
    <property type="match status" value="1"/>
</dbReference>
<evidence type="ECO:0000256" key="2">
    <source>
        <dbReference type="ARBA" id="ARBA00012652"/>
    </source>
</evidence>
<comment type="catalytic activity">
    <reaction evidence="1">
        <text>Hydrolysis of terminal non-reducing alpha-L-rhamnose residues in alpha-L-rhamnosides.</text>
        <dbReference type="EC" id="3.2.1.40"/>
    </reaction>
</comment>
<evidence type="ECO:0000259" key="7">
    <source>
        <dbReference type="Pfam" id="PF17390"/>
    </source>
</evidence>
<dbReference type="InterPro" id="IPR012341">
    <property type="entry name" value="6hp_glycosidase-like_sf"/>
</dbReference>
<evidence type="ECO:0000256" key="1">
    <source>
        <dbReference type="ARBA" id="ARBA00001445"/>
    </source>
</evidence>
<dbReference type="Gene3D" id="2.60.40.10">
    <property type="entry name" value="Immunoglobulins"/>
    <property type="match status" value="1"/>
</dbReference>
<dbReference type="EMBL" id="DVHM01000082">
    <property type="protein sequence ID" value="HIR70626.1"/>
    <property type="molecule type" value="Genomic_DNA"/>
</dbReference>
<dbReference type="InterPro" id="IPR008902">
    <property type="entry name" value="Rhamnosid_concanavalin"/>
</dbReference>
<keyword evidence="3 8" id="KW-0378">Hydrolase</keyword>
<feature type="domain" description="Alpha-L-rhamnosidase six-hairpin glycosidase" evidence="6">
    <location>
        <begin position="441"/>
        <end position="792"/>
    </location>
</feature>
<feature type="domain" description="Alpha-L-rhamnosidase C-terminal" evidence="7">
    <location>
        <begin position="801"/>
        <end position="868"/>
    </location>
</feature>
<dbReference type="SUPFAM" id="SSF48208">
    <property type="entry name" value="Six-hairpin glycosidases"/>
    <property type="match status" value="1"/>
</dbReference>
<sequence>MRAVHMRTDYLKEPVGLGNPTPRLYWKCEGGVTQSAYQVIAEKDGEQIWDSGKVSSASSTHIPYGGPHPGSRERIDWKVRLWDEKDEPGEWSGSFFEMGLLLAGDWKAKWISGNYRPKKNTRYPVDCFRKTFTAGKRVKRAVLYMSACGLYRGWIDGKPVSDAVFMPGATDYRKRIPYQTYDVTELLRKEEGESGSHTLDIWLADGWYRGSIGCFGPTNVFGRQTKLLCQMEITYENGGREMVLSDGSFSWSNDGPIRFADLEDGEIVDASMTPSYSGKAMETKEEVVPTAGDNVLPKEKERFTAKLLTTPSGKKVLDFGQNLAGYLEFRVKGAKGQQIRLTCGEILDENGEFTQKNMTVEKPANEFGKIKEMMLVTGMKKDWKEEMQLSPKQQITFLCSGKEDVYHSMFCIFGFRYALVETDLAIVPEDFTSIAVYSDMEQTGTFSCSLPLVNQLVHNTLWSMKSNYLDVPTDCPTRERMGWTGDAQIFFDTGAYFMDIAAFFRKWLWDMEDNQFKDGKISAVIPYNGASMIYDNTGGSVGWCDAAILIPWRYYQRYGDREILERFYGMMKKNAMFMIKNAGPKDRKTLAGDPDQKYIYEKGMHLGEWLEPEEFQEKISAGNMPGHPEECTAYLHYTLGIMAQISDLLGKEDDAALFAEYSEGAKRAYRKLFFGSGAPDTDRQAKLVRPLALGLCEGSDVKEQVQKRLAQAVVNRDYTIATGFLSTPFVLGELTKMGRADLAYRMLENEKQPGWLYEVKQGATTIWENWEGSASHNHYSPGAVCQWLFDTVAGIVPDGENHFVIRPVPGGDMTWAEASYDSLYGRVESSWRLEDGADGTDGTGKISYHIVIPSNVTAEVCLPDRQPVHLTAGEYTL</sequence>
<reference evidence="8" key="2">
    <citation type="journal article" date="2021" name="PeerJ">
        <title>Extensive microbial diversity within the chicken gut microbiome revealed by metagenomics and culture.</title>
        <authorList>
            <person name="Gilroy R."/>
            <person name="Ravi A."/>
            <person name="Getino M."/>
            <person name="Pursley I."/>
            <person name="Horton D.L."/>
            <person name="Alikhan N.F."/>
            <person name="Baker D."/>
            <person name="Gharbi K."/>
            <person name="Hall N."/>
            <person name="Watson M."/>
            <person name="Adriaenssens E.M."/>
            <person name="Foster-Nyarko E."/>
            <person name="Jarju S."/>
            <person name="Secka A."/>
            <person name="Antonio M."/>
            <person name="Oren A."/>
            <person name="Chaudhuri R.R."/>
            <person name="La Ragione R."/>
            <person name="Hildebrand F."/>
            <person name="Pallen M.J."/>
        </authorList>
    </citation>
    <scope>NUCLEOTIDE SEQUENCE</scope>
    <source>
        <strain evidence="8">ChiSjej5B23-6657</strain>
    </source>
</reference>
<dbReference type="GO" id="GO:0005975">
    <property type="term" value="P:carbohydrate metabolic process"/>
    <property type="evidence" value="ECO:0007669"/>
    <property type="project" value="InterPro"/>
</dbReference>
<dbReference type="PANTHER" id="PTHR33307:SF6">
    <property type="entry name" value="ALPHA-RHAMNOSIDASE (EUROFUNG)-RELATED"/>
    <property type="match status" value="1"/>
</dbReference>
<dbReference type="InterPro" id="IPR013783">
    <property type="entry name" value="Ig-like_fold"/>
</dbReference>
<dbReference type="EC" id="3.2.1.40" evidence="2"/>
<dbReference type="InterPro" id="IPR016007">
    <property type="entry name" value="Alpha_rhamnosid"/>
</dbReference>
<evidence type="ECO:0000259" key="6">
    <source>
        <dbReference type="Pfam" id="PF17389"/>
    </source>
</evidence>
<organism evidence="8 9">
    <name type="scientific">Candidatus Pullilachnospira gallistercoris</name>
    <dbReference type="NCBI Taxonomy" id="2840911"/>
    <lineage>
        <taxon>Bacteria</taxon>
        <taxon>Bacillati</taxon>
        <taxon>Bacillota</taxon>
        <taxon>Clostridia</taxon>
        <taxon>Lachnospirales</taxon>
        <taxon>Lachnospiraceae</taxon>
        <taxon>Lachnospiraceae incertae sedis</taxon>
        <taxon>Candidatus Pullilachnospira</taxon>
    </lineage>
</organism>
<evidence type="ECO:0000259" key="4">
    <source>
        <dbReference type="Pfam" id="PF05592"/>
    </source>
</evidence>
<dbReference type="GO" id="GO:0030596">
    <property type="term" value="F:alpha-L-rhamnosidase activity"/>
    <property type="evidence" value="ECO:0007669"/>
    <property type="project" value="UniProtKB-EC"/>
</dbReference>
<proteinExistence type="predicted"/>
<reference evidence="8" key="1">
    <citation type="submission" date="2020-10" db="EMBL/GenBank/DDBJ databases">
        <authorList>
            <person name="Gilroy R."/>
        </authorList>
    </citation>
    <scope>NUCLEOTIDE SEQUENCE</scope>
    <source>
        <strain evidence="8">ChiSjej5B23-6657</strain>
    </source>
</reference>
<dbReference type="Proteomes" id="UP000823912">
    <property type="component" value="Unassembled WGS sequence"/>
</dbReference>
<name>A0A9D1E9U2_9FIRM</name>
<protein>
    <recommendedName>
        <fullName evidence="2">alpha-L-rhamnosidase</fullName>
        <ecNumber evidence="2">3.2.1.40</ecNumber>
    </recommendedName>
</protein>
<dbReference type="Pfam" id="PF17389">
    <property type="entry name" value="Bac_rhamnosid6H"/>
    <property type="match status" value="1"/>
</dbReference>
<dbReference type="Pfam" id="PF17390">
    <property type="entry name" value="Bac_rhamnosid_C"/>
    <property type="match status" value="1"/>
</dbReference>
<dbReference type="Gene3D" id="2.60.120.260">
    <property type="entry name" value="Galactose-binding domain-like"/>
    <property type="match status" value="2"/>
</dbReference>
<evidence type="ECO:0000313" key="8">
    <source>
        <dbReference type="EMBL" id="HIR70626.1"/>
    </source>
</evidence>
<dbReference type="Gene3D" id="2.60.420.10">
    <property type="entry name" value="Maltose phosphorylase, domain 3"/>
    <property type="match status" value="1"/>
</dbReference>
<accession>A0A9D1E9U2</accession>
<dbReference type="InterPro" id="IPR035396">
    <property type="entry name" value="Bac_rhamnosid6H"/>
</dbReference>
<evidence type="ECO:0000259" key="5">
    <source>
        <dbReference type="Pfam" id="PF08531"/>
    </source>
</evidence>
<dbReference type="Pfam" id="PF25788">
    <property type="entry name" value="Ig_Rha78A_N"/>
    <property type="match status" value="1"/>
</dbReference>
<dbReference type="Gene3D" id="1.50.10.10">
    <property type="match status" value="1"/>
</dbReference>
<evidence type="ECO:0000256" key="3">
    <source>
        <dbReference type="ARBA" id="ARBA00022801"/>
    </source>
</evidence>
<dbReference type="Pfam" id="PF05592">
    <property type="entry name" value="Bac_rhamnosid"/>
    <property type="match status" value="1"/>
</dbReference>
<dbReference type="InterPro" id="IPR008928">
    <property type="entry name" value="6-hairpin_glycosidase_sf"/>
</dbReference>
<dbReference type="AlphaFoldDB" id="A0A9D1E9U2"/>
<dbReference type="PIRSF" id="PIRSF010631">
    <property type="entry name" value="A-rhamnsds"/>
    <property type="match status" value="1"/>
</dbReference>
<dbReference type="InterPro" id="IPR013737">
    <property type="entry name" value="Bac_rhamnosid_N"/>
</dbReference>